<dbReference type="RefSeq" id="WP_138187921.1">
    <property type="nucleotide sequence ID" value="NZ_LS992241.1"/>
</dbReference>
<feature type="region of interest" description="Disordered" evidence="4">
    <location>
        <begin position="713"/>
        <end position="735"/>
    </location>
</feature>
<protein>
    <submittedName>
        <fullName evidence="8">Peptidoglycan glycosyltransferase</fullName>
    </submittedName>
</protein>
<evidence type="ECO:0000256" key="5">
    <source>
        <dbReference type="SAM" id="Phobius"/>
    </source>
</evidence>
<keyword evidence="3 5" id="KW-0472">Membrane</keyword>
<dbReference type="Pfam" id="PF00905">
    <property type="entry name" value="Transpeptidase"/>
    <property type="match status" value="1"/>
</dbReference>
<name>A0A383RFU4_PAEAL</name>
<dbReference type="EMBL" id="LS992241">
    <property type="protein sequence ID" value="SYX85967.1"/>
    <property type="molecule type" value="Genomic_DNA"/>
</dbReference>
<keyword evidence="8" id="KW-0808">Transferase</keyword>
<evidence type="ECO:0000256" key="2">
    <source>
        <dbReference type="ARBA" id="ARBA00007171"/>
    </source>
</evidence>
<proteinExistence type="inferred from homology"/>
<evidence type="ECO:0000259" key="7">
    <source>
        <dbReference type="Pfam" id="PF03717"/>
    </source>
</evidence>
<dbReference type="SUPFAM" id="SSF56519">
    <property type="entry name" value="Penicillin binding protein dimerisation domain"/>
    <property type="match status" value="1"/>
</dbReference>
<organism evidence="8 9">
    <name type="scientific">Paenibacillus alvei</name>
    <name type="common">Bacillus alvei</name>
    <dbReference type="NCBI Taxonomy" id="44250"/>
    <lineage>
        <taxon>Bacteria</taxon>
        <taxon>Bacillati</taxon>
        <taxon>Bacillota</taxon>
        <taxon>Bacilli</taxon>
        <taxon>Bacillales</taxon>
        <taxon>Paenibacillaceae</taxon>
        <taxon>Paenibacillus</taxon>
    </lineage>
</organism>
<evidence type="ECO:0000259" key="6">
    <source>
        <dbReference type="Pfam" id="PF00905"/>
    </source>
</evidence>
<sequence length="735" mass="81830">MNRRIRLRVFALGMIMVFVFIVLIIRTFWIQVISYDFYMEHNIKTWARSEVLLAKRGTIYDRNQKPLALEASAYNLVVFPQEIEQLKQQSRVADGLHQITGKPLPELNDLISRTKQRQVEVRTEGWLMDYSKLDEFRTLFGKELDYGEWLHFPDYGVGLMKSFKRYYPYNQLAAHVLGYINKEGQAVSGIEGKFNEQLQGVNGRAAFLRDNRGNPISLASRSTTPPIDGKSVTLTIDIEVQRFVDEAMTRVMKQWQPARAMAVVMDPHSMEVLAMSSKPDFNPNRYWDISNIGALTNDTLHFGYEPGSTFKVVTLAAAIEENVFRPDDKFVSGSIKVPGNIIHDVKKDGWGTISYQQGLEKSSNVAFVKLGLEKLGKEKLYNYIDRFGFTYPTGIELSGEAEPLIRFERPSEIATATFGQGSVRVNTLQLAAAYASIANGGRWMQTSILKDDSTPNAQTERQVVSPATAKEVTERLEQVILKGTGKPAIIDGYRVAGKTGTAQKPAKRGYKKGNWLISFVGYAPADNPKAVVAIVVDEPDLGGDFTLGGQVAMPAFRSIMLSTLQYMGIKPDPSLLPTNDGGSEPPVKYNSKAEAKNTAVVGNYKSKPVKDSVQAIKDRRMHAVVLGKGTQVLEQYPQQGEELYEQQPVYLLTSKEKNISLPSLAGLSLRDALTICQLLDRKATIIGEGYVVKQEESTAGEQRSVTLYLQAGSYRNPQQGSTSSNTLTPTKTENK</sequence>
<dbReference type="InterPro" id="IPR012338">
    <property type="entry name" value="Beta-lactam/transpept-like"/>
</dbReference>
<dbReference type="GO" id="GO:0016740">
    <property type="term" value="F:transferase activity"/>
    <property type="evidence" value="ECO:0007669"/>
    <property type="project" value="UniProtKB-KW"/>
</dbReference>
<comment type="similarity">
    <text evidence="2">Belongs to the transpeptidase family.</text>
</comment>
<dbReference type="Gene3D" id="3.90.1310.10">
    <property type="entry name" value="Penicillin-binding protein 2a (Domain 2)"/>
    <property type="match status" value="1"/>
</dbReference>
<feature type="transmembrane region" description="Helical" evidence="5">
    <location>
        <begin position="7"/>
        <end position="29"/>
    </location>
</feature>
<dbReference type="SUPFAM" id="SSF54184">
    <property type="entry name" value="Penicillin-binding protein 2x (pbp-2x), c-terminal domain"/>
    <property type="match status" value="2"/>
</dbReference>
<evidence type="ECO:0000256" key="3">
    <source>
        <dbReference type="ARBA" id="ARBA00023136"/>
    </source>
</evidence>
<dbReference type="PANTHER" id="PTHR30627:SF26">
    <property type="entry name" value="PENICILLIN-BINDING PROTEIN 2B"/>
    <property type="match status" value="1"/>
</dbReference>
<dbReference type="Proteomes" id="UP000304148">
    <property type="component" value="Chromosome"/>
</dbReference>
<dbReference type="Gene3D" id="3.40.710.10">
    <property type="entry name" value="DD-peptidase/beta-lactamase superfamily"/>
    <property type="match status" value="1"/>
</dbReference>
<dbReference type="PANTHER" id="PTHR30627">
    <property type="entry name" value="PEPTIDOGLYCAN D,D-TRANSPEPTIDASE"/>
    <property type="match status" value="1"/>
</dbReference>
<evidence type="ECO:0000256" key="1">
    <source>
        <dbReference type="ARBA" id="ARBA00004370"/>
    </source>
</evidence>
<dbReference type="InterPro" id="IPR001460">
    <property type="entry name" value="PCN-bd_Tpept"/>
</dbReference>
<comment type="subcellular location">
    <subcellularLocation>
        <location evidence="1">Membrane</location>
    </subcellularLocation>
</comment>
<accession>A0A383RFU4</accession>
<dbReference type="Pfam" id="PF03717">
    <property type="entry name" value="PBP_dimer"/>
    <property type="match status" value="1"/>
</dbReference>
<evidence type="ECO:0000256" key="4">
    <source>
        <dbReference type="SAM" id="MobiDB-lite"/>
    </source>
</evidence>
<dbReference type="InterPro" id="IPR005311">
    <property type="entry name" value="PBP_dimer"/>
</dbReference>
<dbReference type="GO" id="GO:0005886">
    <property type="term" value="C:plasma membrane"/>
    <property type="evidence" value="ECO:0007669"/>
    <property type="project" value="TreeGrafter"/>
</dbReference>
<dbReference type="GO" id="GO:0008658">
    <property type="term" value="F:penicillin binding"/>
    <property type="evidence" value="ECO:0007669"/>
    <property type="project" value="InterPro"/>
</dbReference>
<dbReference type="InterPro" id="IPR036138">
    <property type="entry name" value="PBP_dimer_sf"/>
</dbReference>
<dbReference type="Gene3D" id="3.30.450.330">
    <property type="match status" value="1"/>
</dbReference>
<gene>
    <name evidence="8" type="ORF">PBLR_14389</name>
</gene>
<feature type="domain" description="Penicillin-binding protein transpeptidase" evidence="6">
    <location>
        <begin position="261"/>
        <end position="560"/>
    </location>
</feature>
<keyword evidence="5" id="KW-0812">Transmembrane</keyword>
<keyword evidence="5" id="KW-1133">Transmembrane helix</keyword>
<evidence type="ECO:0000313" key="8">
    <source>
        <dbReference type="EMBL" id="SYX85967.1"/>
    </source>
</evidence>
<reference evidence="9" key="1">
    <citation type="submission" date="2018-08" db="EMBL/GenBank/DDBJ databases">
        <authorList>
            <person name="Chevrot R."/>
        </authorList>
    </citation>
    <scope>NUCLEOTIDE SEQUENCE [LARGE SCALE GENOMIC DNA]</scope>
</reference>
<dbReference type="SUPFAM" id="SSF56601">
    <property type="entry name" value="beta-lactamase/transpeptidase-like"/>
    <property type="match status" value="1"/>
</dbReference>
<feature type="domain" description="Penicillin-binding protein dimerisation" evidence="7">
    <location>
        <begin position="54"/>
        <end position="217"/>
    </location>
</feature>
<dbReference type="AlphaFoldDB" id="A0A383RFU4"/>
<dbReference type="GO" id="GO:0071555">
    <property type="term" value="P:cell wall organization"/>
    <property type="evidence" value="ECO:0007669"/>
    <property type="project" value="TreeGrafter"/>
</dbReference>
<dbReference type="InterPro" id="IPR050515">
    <property type="entry name" value="Beta-lactam/transpept"/>
</dbReference>
<evidence type="ECO:0000313" key="9">
    <source>
        <dbReference type="Proteomes" id="UP000304148"/>
    </source>
</evidence>